<accession>A0AAU7VL25</accession>
<protein>
    <submittedName>
        <fullName evidence="2">Stage II sporulation protein D</fullName>
    </submittedName>
</protein>
<reference evidence="2" key="1">
    <citation type="journal article" date="2013" name="Extremophiles">
        <title>Proteinivorax tanatarense gen. nov., sp. nov., an anaerobic, haloalkaliphilic, proteolytic bacterium isolated from a decaying algal bloom, and proposal of Proteinivoraceae fam. nov.</title>
        <authorList>
            <person name="Kevbrin V."/>
            <person name="Boltyanskaya Y."/>
            <person name="Zhilina T."/>
            <person name="Kolganova T."/>
            <person name="Lavrentjeva E."/>
            <person name="Kuznetsov B."/>
        </authorList>
    </citation>
    <scope>NUCLEOTIDE SEQUENCE</scope>
    <source>
        <strain evidence="2">Z-910T</strain>
    </source>
</reference>
<dbReference type="InterPro" id="IPR013693">
    <property type="entry name" value="SpoIID/LytB_N"/>
</dbReference>
<feature type="domain" description="Sporulation stage II protein D amidase enhancer LytB N-terminal" evidence="1">
    <location>
        <begin position="51"/>
        <end position="155"/>
    </location>
</feature>
<sequence length="325" mass="36938">MGKHAMFFIIALLIIIIIMPAILVKGCKFVTPYELDVKLEDDTLISVFFHEEKEIKEMRLEDYLLGVVAGEMPASFDIEALKAQAVVARTYAYNQIINGGCTSHPDADICTNYQSCQHWISQKQAKAKWSTSEKSSNWDKIIKSVEETKGKILTFEGQPVNALYHSTCGGNTENSEDVFQSSKPYLKSVECDYCSDSSRLEQKVKVSEDDFLKMIQDLVKVQNLNYEKDIAIDQRSSTNRVKDFRIKDETYSGNDVRMAVGLNSTNFEMSYDESDIIFEVLGYGHGVGLCQYGANGMAKLQKNFADILHFYYKDVEIKQIYEKVE</sequence>
<reference evidence="2" key="2">
    <citation type="submission" date="2024-06" db="EMBL/GenBank/DDBJ databases">
        <authorList>
            <person name="Petrova K.O."/>
            <person name="Toshchakov S.V."/>
            <person name="Boltjanskaja Y.V."/>
            <person name="Kevbrin V."/>
        </authorList>
    </citation>
    <scope>NUCLEOTIDE SEQUENCE</scope>
    <source>
        <strain evidence="2">Z-910T</strain>
    </source>
</reference>
<dbReference type="InterPro" id="IPR013486">
    <property type="entry name" value="SpoIID/LytB"/>
</dbReference>
<dbReference type="AlphaFoldDB" id="A0AAU7VL25"/>
<dbReference type="EMBL" id="CP158367">
    <property type="protein sequence ID" value="XBX74769.1"/>
    <property type="molecule type" value="Genomic_DNA"/>
</dbReference>
<dbReference type="PANTHER" id="PTHR30032">
    <property type="entry name" value="N-ACETYLMURAMOYL-L-ALANINE AMIDASE-RELATED"/>
    <property type="match status" value="1"/>
</dbReference>
<name>A0AAU7VL25_9FIRM</name>
<dbReference type="RefSeq" id="WP_350343518.1">
    <property type="nucleotide sequence ID" value="NZ_CP158367.1"/>
</dbReference>
<dbReference type="InterPro" id="IPR051922">
    <property type="entry name" value="Bact_Sporulation_Assoc"/>
</dbReference>
<evidence type="ECO:0000259" key="1">
    <source>
        <dbReference type="Pfam" id="PF08486"/>
    </source>
</evidence>
<dbReference type="GO" id="GO:0030435">
    <property type="term" value="P:sporulation resulting in formation of a cellular spore"/>
    <property type="evidence" value="ECO:0007669"/>
    <property type="project" value="InterPro"/>
</dbReference>
<dbReference type="GO" id="GO:0030288">
    <property type="term" value="C:outer membrane-bounded periplasmic space"/>
    <property type="evidence" value="ECO:0007669"/>
    <property type="project" value="TreeGrafter"/>
</dbReference>
<dbReference type="Pfam" id="PF08486">
    <property type="entry name" value="SpoIID"/>
    <property type="match status" value="1"/>
</dbReference>
<organism evidence="2">
    <name type="scientific">Proteinivorax tanatarense</name>
    <dbReference type="NCBI Taxonomy" id="1260629"/>
    <lineage>
        <taxon>Bacteria</taxon>
        <taxon>Bacillati</taxon>
        <taxon>Bacillota</taxon>
        <taxon>Clostridia</taxon>
        <taxon>Eubacteriales</taxon>
        <taxon>Proteinivoracaceae</taxon>
        <taxon>Proteinivorax</taxon>
    </lineage>
</organism>
<proteinExistence type="predicted"/>
<dbReference type="PANTHER" id="PTHR30032:SF4">
    <property type="entry name" value="AMIDASE ENHANCER"/>
    <property type="match status" value="1"/>
</dbReference>
<dbReference type="InterPro" id="IPR014225">
    <property type="entry name" value="Spore_II_D_firmicutes"/>
</dbReference>
<dbReference type="NCBIfam" id="TIGR02669">
    <property type="entry name" value="SpoIID_LytB"/>
    <property type="match status" value="1"/>
</dbReference>
<evidence type="ECO:0000313" key="2">
    <source>
        <dbReference type="EMBL" id="XBX74769.1"/>
    </source>
</evidence>
<gene>
    <name evidence="2" type="primary">spoIID</name>
    <name evidence="2" type="ORF">PRVXT_002827</name>
</gene>
<dbReference type="NCBIfam" id="TIGR02870">
    <property type="entry name" value="spore_II_D"/>
    <property type="match status" value="1"/>
</dbReference>